<evidence type="ECO:0000313" key="1">
    <source>
        <dbReference type="EMBL" id="CAK0789974.1"/>
    </source>
</evidence>
<sequence>MRSCRSGRSSFWSRGTPGPTRSFCYVAISVARNVSLKSCDKVFTSRAMQCSQSEYHEYASELESASISSDDIAPPDKTYSSLFRALLSLTGQSRQCLRRSLPRPNLPLCRTSLGVLGMEVQLAGRPFAAGCAARVKFRDCCPSHNAVESFRFAQLVANKACIISAECLPAEMEEWEGIVHFVDVAGTRQMVQEVQKDVQKCQTNSYALFKERFAPARLLNRTGFEEKFLRLAPHLRK</sequence>
<evidence type="ECO:0000313" key="2">
    <source>
        <dbReference type="Proteomes" id="UP001189429"/>
    </source>
</evidence>
<organism evidence="1 2">
    <name type="scientific">Prorocentrum cordatum</name>
    <dbReference type="NCBI Taxonomy" id="2364126"/>
    <lineage>
        <taxon>Eukaryota</taxon>
        <taxon>Sar</taxon>
        <taxon>Alveolata</taxon>
        <taxon>Dinophyceae</taxon>
        <taxon>Prorocentrales</taxon>
        <taxon>Prorocentraceae</taxon>
        <taxon>Prorocentrum</taxon>
    </lineage>
</organism>
<reference evidence="1" key="1">
    <citation type="submission" date="2023-10" db="EMBL/GenBank/DDBJ databases">
        <authorList>
            <person name="Chen Y."/>
            <person name="Shah S."/>
            <person name="Dougan E. K."/>
            <person name="Thang M."/>
            <person name="Chan C."/>
        </authorList>
    </citation>
    <scope>NUCLEOTIDE SEQUENCE [LARGE SCALE GENOMIC DNA]</scope>
</reference>
<gene>
    <name evidence="1" type="ORF">PCOR1329_LOCUS1369</name>
</gene>
<dbReference type="Proteomes" id="UP001189429">
    <property type="component" value="Unassembled WGS sequence"/>
</dbReference>
<proteinExistence type="predicted"/>
<protein>
    <submittedName>
        <fullName evidence="1">Uncharacterized protein</fullName>
    </submittedName>
</protein>
<name>A0ABN9PAY3_9DINO</name>
<comment type="caution">
    <text evidence="1">The sequence shown here is derived from an EMBL/GenBank/DDBJ whole genome shotgun (WGS) entry which is preliminary data.</text>
</comment>
<dbReference type="EMBL" id="CAUYUJ010000336">
    <property type="protein sequence ID" value="CAK0789974.1"/>
    <property type="molecule type" value="Genomic_DNA"/>
</dbReference>
<accession>A0ABN9PAY3</accession>
<keyword evidence="2" id="KW-1185">Reference proteome</keyword>